<dbReference type="Gene3D" id="3.30.559.30">
    <property type="entry name" value="Nonribosomal peptide synthetase, condensation domain"/>
    <property type="match status" value="3"/>
</dbReference>
<dbReference type="InterPro" id="IPR020845">
    <property type="entry name" value="AMP-binding_CS"/>
</dbReference>
<comment type="cofactor">
    <cofactor evidence="1">
        <name>pantetheine 4'-phosphate</name>
        <dbReference type="ChEBI" id="CHEBI:47942"/>
    </cofactor>
</comment>
<name>A0ABN3L3E0_STRLO</name>
<dbReference type="InterPro" id="IPR025110">
    <property type="entry name" value="AMP-bd_C"/>
</dbReference>
<dbReference type="PANTHER" id="PTHR45527">
    <property type="entry name" value="NONRIBOSOMAL PEPTIDE SYNTHETASE"/>
    <property type="match status" value="1"/>
</dbReference>
<dbReference type="RefSeq" id="WP_344398905.1">
    <property type="nucleotide sequence ID" value="NZ_BAAASG010000002.1"/>
</dbReference>
<dbReference type="SMART" id="SM01294">
    <property type="entry name" value="PKS_PP_betabranch"/>
    <property type="match status" value="1"/>
</dbReference>
<organism evidence="8 9">
    <name type="scientific">Streptomyces longisporus</name>
    <dbReference type="NCBI Taxonomy" id="1948"/>
    <lineage>
        <taxon>Bacteria</taxon>
        <taxon>Bacillati</taxon>
        <taxon>Actinomycetota</taxon>
        <taxon>Actinomycetes</taxon>
        <taxon>Kitasatosporales</taxon>
        <taxon>Streptomycetaceae</taxon>
        <taxon>Streptomyces</taxon>
    </lineage>
</organism>
<feature type="domain" description="Carrier" evidence="7">
    <location>
        <begin position="2116"/>
        <end position="2192"/>
    </location>
</feature>
<evidence type="ECO:0000256" key="6">
    <source>
        <dbReference type="SAM" id="MobiDB-lite"/>
    </source>
</evidence>
<keyword evidence="5" id="KW-0045">Antibiotic biosynthesis</keyword>
<dbReference type="PROSITE" id="PS00455">
    <property type="entry name" value="AMP_BINDING"/>
    <property type="match status" value="2"/>
</dbReference>
<dbReference type="PROSITE" id="PS00012">
    <property type="entry name" value="PHOSPHOPANTETHEINE"/>
    <property type="match status" value="2"/>
</dbReference>
<evidence type="ECO:0000256" key="2">
    <source>
        <dbReference type="ARBA" id="ARBA00022450"/>
    </source>
</evidence>
<dbReference type="CDD" id="cd12117">
    <property type="entry name" value="A_NRPS_Srf_like"/>
    <property type="match status" value="1"/>
</dbReference>
<gene>
    <name evidence="8" type="ORF">GCM10010276_11270</name>
</gene>
<sequence>MTLPRTLDVSAAQRSMWFGQRLDPAGPAYNVGEYTEIHGPVDPVRFRAAVQKVVAATETLRVRFTAEDDTVRQLVDPDPAWELPVVDLTGEADPRSAAEAWMAADFATPFELDRSPLFRYALLHLTAAHWIWYQRYHHIAVDGYSCSLLARRVADAYSALVAGTPHVPPPAPLTPLVAADEAYRAGQRHAADREFWTSAFADRPDPVSLSARRPHVAGRFLRRTGHLPQTAGDLVHAAAEQTGTRWSRVLLAATAAYLHRLTGARDIVLGLAVTARESETELATPGMASNVLPLRLSVRPDTAAEDLVRRTAAATRELLVHQRYRGEDLRREPDWPQDGPRFFGPVVNIMAFGPELRFAGHPTTRHNLSTGPVEDLAVNVYDRADGGGIRIDLDAGPDHYTDAELAAHHRRFARFVEHFTRAVVASGTPVGRVEATLPQERADARLVGSAAPAGAATTVPELLAARAAATPDATAVIQGERTTTYRQLNSRANRLAHRLITLGVRPEDRVAVLLDRSDGLLAALLAVLKAGAAYVGLDARAPAARTRQLLAETGANVLLTDTEPTEPYDGVTTVAPADPSLAAEPDTDPAVLLHPAQLAYVSYTSGSTGTPKGVAVTHRDVTALAADPAFAGGAHARVLVHSPTAFDASTYEMWVPLLTGGTAVVAGPEEDVDAAAVARLTQRHGLTALWLTAGLFRLAAEEDPGCFAGLRQVWTGGEAVPAPAVRRVLTACPELTVTDGYGPTETTTFATIRPCTAAATVPDPLPIGRPLNGMRAYVLDGALQPLPPGTVGELYLAGPGVARGYLGRPGTTAERFTADPYGPPGSRMYRTGDHARVTDDGELEFHGRTDGQVKLRGFRIEPGEIETALAAHPEVTQAVAVVREDRPGDRRLVAYAVCTGVKATTTGEPWAADAARSASAREPRRAEHALSARAARRTENAGVVTEAGRVADRAPEQGAPAPGAQLAHRAVLASGVDPARRAVLASGVDPGHRAVLAAGADPAHRAVSASGAHPAHRPAPAPEDLRDHLVALLPDFMVPSAVVVLDRLPLTRNGKLDRAALPAPPAAAAPQAHAPRSPHEDVLCVLFADLLGLPDVGPRDSFFALGGHSLLALRLLGRIRTTLGVELTLREVFQAPTPAGLAPLLAGAGAAVRPAPRPTPRTELGEAPLSSAQRRLWFLHRLEGPSAAYNIPLAVRLTGAGLDADALRAALADLVARHEILHTVYPDADGLPCQRLLDPCPPELQADHVTEAELPQRLAQLAGEGFEISADVPFRARLLVLGPEDHVLLLVLHHIAADGWSLDPLLLDLATAYRARLEGREPDRAPLPVQYADYCVWQREVLGDDLDRQLDHWRRALAGLPDELPLPADRPRPARATHRGGDIPVRLDADLHRRLRALAGETGTTVFMVVQAGLAALLTRLGAGTDIPLGTPVAGRADEALEDLVGCFVNTLVLRTDTSGEPSFRELLARVRETDLAAYAHQELPFEHLVEALNPPRSLARHPLFQVMLAFRPTAGPRLDLPGLQARTLPVETGATKIDLTFNLGEQRAFDGSPDGIEGILQYSADLFDRRTAEDLAARLERLLRAAVRHPDRAISTHDLLDDRERHQLLAEFNDTAHEVPDITFPRLFEARAAESPASVAVGDGTTSLTYRQLDDRANRLARVLSSHGAGPGRIVAFSLPRSVDLAVAVLAVLKAGAAYLPLDPEHPADRTAYLLADADPVCLITRDRLPAGCSVGCAVVEPDAAPDDPDTPLPEARPADPAYLIYTSGTTGRPKGVVVEHRNLTTYVARCVEAYPSLRGASLLHATMSFDATVTTLHGALAAGGRVHIAGFHDAGATPANGGYTFLKATPSHLPLLPVLPHDLSPTEEFMLGGEALVGEALRTWRRDHPDVRLINHYGPTELTVGCTDHRIEPGDELPTGPVPIGRPMWNTRTYVLDARLNLAPTGVEGELYVAGDHVARGYWRRPGLTAERFVADPFDPSGGRMYRTGDLAVWRADGTLELRGRADGQLKIRGLRIEPGEVEGVLTAHPAVAQAAVVVREDRAGVRRLVGYVVGATEADCPTVLAHAARHLPAHMVPEALVALDALPMTPNGKLDRTALPAPDTTRETATGRAPRTPQEEALRDLFAEVLVVPADAVGVDDGFFDLGGDSITSIHLVSRALAEGLRLTPRDVFEHRTVAALAVAAASRPAPSPFPEQDSPIGMLPLTPAMHRLRERGGPIGAFSQSVLFVTPPGADEKRLTAALQAVLDHHDVLRMRLTPDERKAEIPPPGTVDAATALERIAGPADFAQILNKSASQLRPDQGQLLRAVWCDAGPDRPGRLLLTIHHLAVDGVSWRILCSDLAAAWREENLPERGTSFRHWARLLEREACTPARAAEMDVWRDVLEDPGPPLGARRPDPRRDVVGEMHHLTRQLPAAVTNDLLTTVPAAFHAGPDDVLLAALAAAFVRWRRAKDGHPALLLDVERHGRQEIAVGLDLSRTVGWFTSVVPARLDLAGVDPADPAQVLKTVKEQLRSVPDHGIGYGLLRHLDPSNGPLLAALPAPEVGFNYLGRAARSADGDWPLAPEALRNLGAVHDPAMPVAHGLEITAVTTEDGRLDTTWSWAPGIWSQDDVHALADRWLTELTAQAAGGTRAAGGHTPSDLPLVSLSQAEIDELEAEFGNEWR</sequence>
<evidence type="ECO:0000256" key="3">
    <source>
        <dbReference type="ARBA" id="ARBA00022553"/>
    </source>
</evidence>
<proteinExistence type="predicted"/>
<dbReference type="InterPro" id="IPR001242">
    <property type="entry name" value="Condensation_dom"/>
</dbReference>
<keyword evidence="9" id="KW-1185">Reference proteome</keyword>
<feature type="region of interest" description="Disordered" evidence="6">
    <location>
        <begin position="2095"/>
        <end position="2120"/>
    </location>
</feature>
<dbReference type="CDD" id="cd05930">
    <property type="entry name" value="A_NRPS"/>
    <property type="match status" value="1"/>
</dbReference>
<evidence type="ECO:0000256" key="5">
    <source>
        <dbReference type="ARBA" id="ARBA00023194"/>
    </source>
</evidence>
<evidence type="ECO:0000259" key="7">
    <source>
        <dbReference type="PROSITE" id="PS50075"/>
    </source>
</evidence>
<keyword evidence="2" id="KW-0596">Phosphopantetheine</keyword>
<dbReference type="InterPro" id="IPR009081">
    <property type="entry name" value="PP-bd_ACP"/>
</dbReference>
<keyword evidence="3" id="KW-0597">Phosphoprotein</keyword>
<evidence type="ECO:0000256" key="4">
    <source>
        <dbReference type="ARBA" id="ARBA00022737"/>
    </source>
</evidence>
<dbReference type="NCBIfam" id="TIGR01720">
    <property type="entry name" value="NRPS-para261"/>
    <property type="match status" value="1"/>
</dbReference>
<dbReference type="InterPro" id="IPR006162">
    <property type="entry name" value="Ppantetheine_attach_site"/>
</dbReference>
<comment type="caution">
    <text evidence="8">The sequence shown here is derived from an EMBL/GenBank/DDBJ whole genome shotgun (WGS) entry which is preliminary data.</text>
</comment>
<dbReference type="Gene3D" id="3.30.559.10">
    <property type="entry name" value="Chloramphenicol acetyltransferase-like domain"/>
    <property type="match status" value="3"/>
</dbReference>
<protein>
    <recommendedName>
        <fullName evidence="7">Carrier domain-containing protein</fullName>
    </recommendedName>
</protein>
<dbReference type="Pfam" id="PF00550">
    <property type="entry name" value="PP-binding"/>
    <property type="match status" value="2"/>
</dbReference>
<dbReference type="SUPFAM" id="SSF56801">
    <property type="entry name" value="Acetyl-CoA synthetase-like"/>
    <property type="match status" value="2"/>
</dbReference>
<dbReference type="SMART" id="SM00823">
    <property type="entry name" value="PKS_PP"/>
    <property type="match status" value="2"/>
</dbReference>
<dbReference type="NCBIfam" id="TIGR01733">
    <property type="entry name" value="AA-adenyl-dom"/>
    <property type="match status" value="2"/>
</dbReference>
<dbReference type="PANTHER" id="PTHR45527:SF1">
    <property type="entry name" value="FATTY ACID SYNTHASE"/>
    <property type="match status" value="1"/>
</dbReference>
<dbReference type="PROSITE" id="PS50075">
    <property type="entry name" value="CARRIER"/>
    <property type="match status" value="2"/>
</dbReference>
<dbReference type="Pfam" id="PF00668">
    <property type="entry name" value="Condensation"/>
    <property type="match status" value="3"/>
</dbReference>
<dbReference type="InterPro" id="IPR023213">
    <property type="entry name" value="CAT-like_dom_sf"/>
</dbReference>
<dbReference type="Gene3D" id="3.30.300.30">
    <property type="match status" value="3"/>
</dbReference>
<dbReference type="InterPro" id="IPR000873">
    <property type="entry name" value="AMP-dep_synth/lig_dom"/>
</dbReference>
<accession>A0ABN3L3E0</accession>
<dbReference type="Pfam" id="PF00501">
    <property type="entry name" value="AMP-binding"/>
    <property type="match status" value="2"/>
</dbReference>
<evidence type="ECO:0000313" key="9">
    <source>
        <dbReference type="Proteomes" id="UP001501777"/>
    </source>
</evidence>
<dbReference type="Gene3D" id="1.10.1200.10">
    <property type="entry name" value="ACP-like"/>
    <property type="match status" value="2"/>
</dbReference>
<dbReference type="InterPro" id="IPR010071">
    <property type="entry name" value="AA_adenyl_dom"/>
</dbReference>
<dbReference type="Gene3D" id="3.40.50.980">
    <property type="match status" value="4"/>
</dbReference>
<dbReference type="SUPFAM" id="SSF47336">
    <property type="entry name" value="ACP-like"/>
    <property type="match status" value="2"/>
</dbReference>
<dbReference type="CDD" id="cd19540">
    <property type="entry name" value="LCL_NRPS-like"/>
    <property type="match status" value="1"/>
</dbReference>
<dbReference type="InterPro" id="IPR010060">
    <property type="entry name" value="NRPS_synth"/>
</dbReference>
<dbReference type="InterPro" id="IPR036736">
    <property type="entry name" value="ACP-like_sf"/>
</dbReference>
<dbReference type="InterPro" id="IPR045851">
    <property type="entry name" value="AMP-bd_C_sf"/>
</dbReference>
<dbReference type="Pfam" id="PF13193">
    <property type="entry name" value="AMP-binding_C"/>
    <property type="match status" value="1"/>
</dbReference>
<evidence type="ECO:0000256" key="1">
    <source>
        <dbReference type="ARBA" id="ARBA00001957"/>
    </source>
</evidence>
<dbReference type="SUPFAM" id="SSF52777">
    <property type="entry name" value="CoA-dependent acyltransferases"/>
    <property type="match status" value="6"/>
</dbReference>
<keyword evidence="4" id="KW-0677">Repeat</keyword>
<reference evidence="8 9" key="1">
    <citation type="journal article" date="2019" name="Int. J. Syst. Evol. Microbiol.">
        <title>The Global Catalogue of Microorganisms (GCM) 10K type strain sequencing project: providing services to taxonomists for standard genome sequencing and annotation.</title>
        <authorList>
            <consortium name="The Broad Institute Genomics Platform"/>
            <consortium name="The Broad Institute Genome Sequencing Center for Infectious Disease"/>
            <person name="Wu L."/>
            <person name="Ma J."/>
        </authorList>
    </citation>
    <scope>NUCLEOTIDE SEQUENCE [LARGE SCALE GENOMIC DNA]</scope>
    <source>
        <strain evidence="8 9">JCM 4395</strain>
    </source>
</reference>
<dbReference type="InterPro" id="IPR020806">
    <property type="entry name" value="PKS_PP-bd"/>
</dbReference>
<dbReference type="EMBL" id="BAAASG010000002">
    <property type="protein sequence ID" value="GAA2477051.1"/>
    <property type="molecule type" value="Genomic_DNA"/>
</dbReference>
<evidence type="ECO:0000313" key="8">
    <source>
        <dbReference type="EMBL" id="GAA2477051.1"/>
    </source>
</evidence>
<dbReference type="Proteomes" id="UP001501777">
    <property type="component" value="Unassembled WGS sequence"/>
</dbReference>
<dbReference type="Gene3D" id="2.30.38.10">
    <property type="entry name" value="Luciferase, Domain 3"/>
    <property type="match status" value="2"/>
</dbReference>
<feature type="domain" description="Carrier" evidence="7">
    <location>
        <begin position="1074"/>
        <end position="1149"/>
    </location>
</feature>